<evidence type="ECO:0000313" key="3">
    <source>
        <dbReference type="Proteomes" id="UP001589535"/>
    </source>
</evidence>
<keyword evidence="1" id="KW-0812">Transmembrane</keyword>
<feature type="transmembrane region" description="Helical" evidence="1">
    <location>
        <begin position="20"/>
        <end position="41"/>
    </location>
</feature>
<accession>A0ABV5U8K3</accession>
<keyword evidence="1" id="KW-1133">Transmembrane helix</keyword>
<dbReference type="Proteomes" id="UP001589535">
    <property type="component" value="Unassembled WGS sequence"/>
</dbReference>
<keyword evidence="1" id="KW-0472">Membrane</keyword>
<keyword evidence="3" id="KW-1185">Reference proteome</keyword>
<gene>
    <name evidence="2" type="ORF">ACFFTO_26405</name>
</gene>
<evidence type="ECO:0000256" key="1">
    <source>
        <dbReference type="SAM" id="Phobius"/>
    </source>
</evidence>
<evidence type="ECO:0000313" key="2">
    <source>
        <dbReference type="EMBL" id="MFB9687727.1"/>
    </source>
</evidence>
<comment type="caution">
    <text evidence="2">The sequence shown here is derived from an EMBL/GenBank/DDBJ whole genome shotgun (WGS) entry which is preliminary data.</text>
</comment>
<reference evidence="2 3" key="1">
    <citation type="submission" date="2024-09" db="EMBL/GenBank/DDBJ databases">
        <authorList>
            <person name="Sun Q."/>
            <person name="Mori K."/>
        </authorList>
    </citation>
    <scope>NUCLEOTIDE SEQUENCE [LARGE SCALE GENOMIC DNA]</scope>
    <source>
        <strain evidence="2 3">JCM 13852</strain>
    </source>
</reference>
<feature type="transmembrane region" description="Helical" evidence="1">
    <location>
        <begin position="47"/>
        <end position="71"/>
    </location>
</feature>
<protein>
    <submittedName>
        <fullName evidence="2">Uncharacterized protein</fullName>
    </submittedName>
</protein>
<dbReference type="RefSeq" id="WP_378198574.1">
    <property type="nucleotide sequence ID" value="NZ_JBHMBK010000021.1"/>
</dbReference>
<name>A0ABV5U8K3_9PSEU</name>
<sequence length="84" mass="9274">MTAATGGYRLFAIRLMVARASLISFVTLALVLGSSVGHLAIQERNWPARIVMLTILAGIWCSFFALAAVHAHSPRQLRRMKKTH</sequence>
<organism evidence="2 3">
    <name type="scientific">Amycolatopsis plumensis</name>
    <dbReference type="NCBI Taxonomy" id="236508"/>
    <lineage>
        <taxon>Bacteria</taxon>
        <taxon>Bacillati</taxon>
        <taxon>Actinomycetota</taxon>
        <taxon>Actinomycetes</taxon>
        <taxon>Pseudonocardiales</taxon>
        <taxon>Pseudonocardiaceae</taxon>
        <taxon>Amycolatopsis</taxon>
    </lineage>
</organism>
<dbReference type="EMBL" id="JBHMBK010000021">
    <property type="protein sequence ID" value="MFB9687727.1"/>
    <property type="molecule type" value="Genomic_DNA"/>
</dbReference>
<proteinExistence type="predicted"/>